<dbReference type="Proteomes" id="UP000562492">
    <property type="component" value="Unassembled WGS sequence"/>
</dbReference>
<dbReference type="RefSeq" id="WP_184704170.1">
    <property type="nucleotide sequence ID" value="NZ_JACHKZ010000001.1"/>
</dbReference>
<sequence>MVYKFVSRATADMIMLEADAQKILKIIGKDASPAGIITVAQIPAAIGALQAAVAAEDERSRQPAEPVDKNAEDEDGDDVKATVGLKQRAVPFIVMLQRSEAEGADVVWGH</sequence>
<protein>
    <recommendedName>
        <fullName evidence="4">DUF1840 domain-containing protein</fullName>
    </recommendedName>
</protein>
<dbReference type="EMBL" id="JACHKZ010000001">
    <property type="protein sequence ID" value="MBB6576058.1"/>
    <property type="molecule type" value="Genomic_DNA"/>
</dbReference>
<proteinExistence type="predicted"/>
<name>A0ABR6RA99_9BURK</name>
<dbReference type="InterPro" id="IPR014991">
    <property type="entry name" value="DUF1840"/>
</dbReference>
<dbReference type="Pfam" id="PF08895">
    <property type="entry name" value="DUF1840"/>
    <property type="match status" value="1"/>
</dbReference>
<reference evidence="2 3" key="1">
    <citation type="submission" date="2020-08" db="EMBL/GenBank/DDBJ databases">
        <title>Functional genomics of gut bacteria from endangered species of beetles.</title>
        <authorList>
            <person name="Carlos-Shanley C."/>
        </authorList>
    </citation>
    <scope>NUCLEOTIDE SEQUENCE [LARGE SCALE GENOMIC DNA]</scope>
    <source>
        <strain evidence="2 3">S00124</strain>
    </source>
</reference>
<comment type="caution">
    <text evidence="2">The sequence shown here is derived from an EMBL/GenBank/DDBJ whole genome shotgun (WGS) entry which is preliminary data.</text>
</comment>
<keyword evidence="3" id="KW-1185">Reference proteome</keyword>
<evidence type="ECO:0008006" key="4">
    <source>
        <dbReference type="Google" id="ProtNLM"/>
    </source>
</evidence>
<evidence type="ECO:0000313" key="2">
    <source>
        <dbReference type="EMBL" id="MBB6576058.1"/>
    </source>
</evidence>
<organism evidence="2 3">
    <name type="scientific">Comamonas odontotermitis</name>
    <dbReference type="NCBI Taxonomy" id="379895"/>
    <lineage>
        <taxon>Bacteria</taxon>
        <taxon>Pseudomonadati</taxon>
        <taxon>Pseudomonadota</taxon>
        <taxon>Betaproteobacteria</taxon>
        <taxon>Burkholderiales</taxon>
        <taxon>Comamonadaceae</taxon>
        <taxon>Comamonas</taxon>
    </lineage>
</organism>
<accession>A0ABR6RA99</accession>
<feature type="compositionally biased region" description="Basic and acidic residues" evidence="1">
    <location>
        <begin position="56"/>
        <end position="70"/>
    </location>
</feature>
<evidence type="ECO:0000256" key="1">
    <source>
        <dbReference type="SAM" id="MobiDB-lite"/>
    </source>
</evidence>
<gene>
    <name evidence="2" type="ORF">HNP33_000106</name>
</gene>
<evidence type="ECO:0000313" key="3">
    <source>
        <dbReference type="Proteomes" id="UP000562492"/>
    </source>
</evidence>
<feature type="region of interest" description="Disordered" evidence="1">
    <location>
        <begin position="55"/>
        <end position="80"/>
    </location>
</feature>